<dbReference type="EMBL" id="JAMQYH010000005">
    <property type="protein sequence ID" value="KAJ1686976.1"/>
    <property type="molecule type" value="Genomic_DNA"/>
</dbReference>
<keyword evidence="4" id="KW-1185">Reference proteome</keyword>
<proteinExistence type="predicted"/>
<dbReference type="Proteomes" id="UP001151287">
    <property type="component" value="Unassembled WGS sequence"/>
</dbReference>
<sequence>MAHDVFAVPVSTVASEYAFSACNRVLTDDRNRLGNKTFEMLVCLKDWFDAEIRIQDKSLVYESSEYATSQPGRSDREDPSGPIEGINIASQDPYENYDAGSDQ</sequence>
<dbReference type="PANTHER" id="PTHR23272:SF184">
    <property type="entry name" value="OS03G0311250 PROTEIN"/>
    <property type="match status" value="1"/>
</dbReference>
<organism evidence="3 4">
    <name type="scientific">Rhynchospora breviuscula</name>
    <dbReference type="NCBI Taxonomy" id="2022672"/>
    <lineage>
        <taxon>Eukaryota</taxon>
        <taxon>Viridiplantae</taxon>
        <taxon>Streptophyta</taxon>
        <taxon>Embryophyta</taxon>
        <taxon>Tracheophyta</taxon>
        <taxon>Spermatophyta</taxon>
        <taxon>Magnoliopsida</taxon>
        <taxon>Liliopsida</taxon>
        <taxon>Poales</taxon>
        <taxon>Cyperaceae</taxon>
        <taxon>Cyperoideae</taxon>
        <taxon>Rhynchosporeae</taxon>
        <taxon>Rhynchospora</taxon>
    </lineage>
</organism>
<comment type="caution">
    <text evidence="3">The sequence shown here is derived from an EMBL/GenBank/DDBJ whole genome shotgun (WGS) entry which is preliminary data.</text>
</comment>
<dbReference type="AlphaFoldDB" id="A0A9Q0C454"/>
<evidence type="ECO:0000256" key="1">
    <source>
        <dbReference type="SAM" id="MobiDB-lite"/>
    </source>
</evidence>
<reference evidence="3" key="1">
    <citation type="journal article" date="2022" name="Cell">
        <title>Repeat-based holocentromeres influence genome architecture and karyotype evolution.</title>
        <authorList>
            <person name="Hofstatter P.G."/>
            <person name="Thangavel G."/>
            <person name="Lux T."/>
            <person name="Neumann P."/>
            <person name="Vondrak T."/>
            <person name="Novak P."/>
            <person name="Zhang M."/>
            <person name="Costa L."/>
            <person name="Castellani M."/>
            <person name="Scott A."/>
            <person name="Toegelov H."/>
            <person name="Fuchs J."/>
            <person name="Mata-Sucre Y."/>
            <person name="Dias Y."/>
            <person name="Vanzela A.L.L."/>
            <person name="Huettel B."/>
            <person name="Almeida C.C.S."/>
            <person name="Simkova H."/>
            <person name="Souza G."/>
            <person name="Pedrosa-Harand A."/>
            <person name="Macas J."/>
            <person name="Mayer K.F.X."/>
            <person name="Houben A."/>
            <person name="Marques A."/>
        </authorList>
    </citation>
    <scope>NUCLEOTIDE SEQUENCE</scope>
    <source>
        <strain evidence="3">RhyBre1mFocal</strain>
    </source>
</reference>
<evidence type="ECO:0000313" key="4">
    <source>
        <dbReference type="Proteomes" id="UP001151287"/>
    </source>
</evidence>
<name>A0A9Q0C454_9POAL</name>
<dbReference type="InterPro" id="IPR008906">
    <property type="entry name" value="HATC_C_dom"/>
</dbReference>
<dbReference type="SUPFAM" id="SSF53098">
    <property type="entry name" value="Ribonuclease H-like"/>
    <property type="match status" value="1"/>
</dbReference>
<dbReference type="InterPro" id="IPR012337">
    <property type="entry name" value="RNaseH-like_sf"/>
</dbReference>
<accession>A0A9Q0C454</accession>
<evidence type="ECO:0000259" key="2">
    <source>
        <dbReference type="Pfam" id="PF05699"/>
    </source>
</evidence>
<gene>
    <name evidence="3" type="ORF">LUZ63_018366</name>
</gene>
<dbReference type="OrthoDB" id="1301613at2759"/>
<evidence type="ECO:0000313" key="3">
    <source>
        <dbReference type="EMBL" id="KAJ1686976.1"/>
    </source>
</evidence>
<dbReference type="PANTHER" id="PTHR23272">
    <property type="entry name" value="BED FINGER-RELATED"/>
    <property type="match status" value="1"/>
</dbReference>
<feature type="region of interest" description="Disordered" evidence="1">
    <location>
        <begin position="64"/>
        <end position="103"/>
    </location>
</feature>
<dbReference type="GO" id="GO:0046983">
    <property type="term" value="F:protein dimerization activity"/>
    <property type="evidence" value="ECO:0007669"/>
    <property type="project" value="InterPro"/>
</dbReference>
<feature type="domain" description="HAT C-terminal dimerisation" evidence="2">
    <location>
        <begin position="1"/>
        <end position="48"/>
    </location>
</feature>
<protein>
    <recommendedName>
        <fullName evidence="2">HAT C-terminal dimerisation domain-containing protein</fullName>
    </recommendedName>
</protein>
<dbReference type="Pfam" id="PF05699">
    <property type="entry name" value="Dimer_Tnp_hAT"/>
    <property type="match status" value="1"/>
</dbReference>